<accession>A0A1G9JGN8</accession>
<dbReference type="Gene3D" id="1.10.287.130">
    <property type="match status" value="1"/>
</dbReference>
<keyword evidence="6 11" id="KW-0812">Transmembrane</keyword>
<evidence type="ECO:0000313" key="14">
    <source>
        <dbReference type="EMBL" id="SDL36293.1"/>
    </source>
</evidence>
<dbReference type="Pfam" id="PF00512">
    <property type="entry name" value="HisKA"/>
    <property type="match status" value="1"/>
</dbReference>
<sequence length="481" mass="53487">MPAYSSRRRPVVSRLGVKLFVIILVVNVLIAGLVFLAVSRSIDRGFIDYLETTQTTRAETLAEGLAEEWQRRGDWQWLRDDMSAWQRLVRRQLWPGDGPPPQGIDRRLGDPDDFVLHDANGLPVIGLRPADEDQQNGSELHWLPIISQGEQVGALGYRPPQQLMARMDRIFLSRQQRNLGIIVASLSLASLLLAGGLSWWLGGRTGHMALATRRLTEGDYGIRLPEHGGDELSRLSHDFNVLAATLEANREARQRWVSDIAHELRTPLAVLRGEIEAMQDGIRPMNDDNLGSLAQEVGQLERLVADLRLLAQSDAGVLDVSLAPLDLAETLASRLEERRNWLADQGITLELEVTGQAPIRGDLQRLRQLWHNLLDNTCAYTQPPGRLRVSLECDADIARITWEDTAPGVPEQELVHLTERLYRVEGSRNRASGGSGLGLSIATALVTAHGGNMRASNSALGGLCWTLEFPLLREDVHEHRV</sequence>
<evidence type="ECO:0000313" key="15">
    <source>
        <dbReference type="Proteomes" id="UP000199107"/>
    </source>
</evidence>
<evidence type="ECO:0000256" key="7">
    <source>
        <dbReference type="ARBA" id="ARBA00022777"/>
    </source>
</evidence>
<dbReference type="Proteomes" id="UP000199107">
    <property type="component" value="Unassembled WGS sequence"/>
</dbReference>
<evidence type="ECO:0000256" key="4">
    <source>
        <dbReference type="ARBA" id="ARBA00022553"/>
    </source>
</evidence>
<gene>
    <name evidence="14" type="ORF">SAMN05192555_10424</name>
</gene>
<dbReference type="STRING" id="48727.SAMN05192555_10424"/>
<feature type="domain" description="Histidine kinase" evidence="12">
    <location>
        <begin position="259"/>
        <end position="473"/>
    </location>
</feature>
<evidence type="ECO:0000256" key="10">
    <source>
        <dbReference type="ARBA" id="ARBA00023136"/>
    </source>
</evidence>
<evidence type="ECO:0000256" key="3">
    <source>
        <dbReference type="ARBA" id="ARBA00012438"/>
    </source>
</evidence>
<dbReference type="Gene3D" id="3.30.565.10">
    <property type="entry name" value="Histidine kinase-like ATPase, C-terminal domain"/>
    <property type="match status" value="1"/>
</dbReference>
<dbReference type="InterPro" id="IPR003661">
    <property type="entry name" value="HisK_dim/P_dom"/>
</dbReference>
<dbReference type="SMART" id="SM00388">
    <property type="entry name" value="HisKA"/>
    <property type="match status" value="1"/>
</dbReference>
<dbReference type="InterPro" id="IPR005467">
    <property type="entry name" value="His_kinase_dom"/>
</dbReference>
<dbReference type="SUPFAM" id="SSF47384">
    <property type="entry name" value="Homodimeric domain of signal transducing histidine kinase"/>
    <property type="match status" value="1"/>
</dbReference>
<evidence type="ECO:0000256" key="8">
    <source>
        <dbReference type="ARBA" id="ARBA00022989"/>
    </source>
</evidence>
<keyword evidence="15" id="KW-1185">Reference proteome</keyword>
<dbReference type="SMART" id="SM00387">
    <property type="entry name" value="HATPase_c"/>
    <property type="match status" value="1"/>
</dbReference>
<keyword evidence="4" id="KW-0597">Phosphoprotein</keyword>
<dbReference type="InterPro" id="IPR004358">
    <property type="entry name" value="Sig_transdc_His_kin-like_C"/>
</dbReference>
<dbReference type="AlphaFoldDB" id="A0A1G9JGN8"/>
<feature type="transmembrane region" description="Helical" evidence="11">
    <location>
        <begin position="179"/>
        <end position="201"/>
    </location>
</feature>
<dbReference type="GO" id="GO:0005886">
    <property type="term" value="C:plasma membrane"/>
    <property type="evidence" value="ECO:0007669"/>
    <property type="project" value="TreeGrafter"/>
</dbReference>
<dbReference type="SUPFAM" id="SSF158472">
    <property type="entry name" value="HAMP domain-like"/>
    <property type="match status" value="1"/>
</dbReference>
<evidence type="ECO:0000256" key="2">
    <source>
        <dbReference type="ARBA" id="ARBA00004370"/>
    </source>
</evidence>
<evidence type="ECO:0000256" key="11">
    <source>
        <dbReference type="SAM" id="Phobius"/>
    </source>
</evidence>
<dbReference type="InterPro" id="IPR036097">
    <property type="entry name" value="HisK_dim/P_sf"/>
</dbReference>
<dbReference type="Pfam" id="PF00672">
    <property type="entry name" value="HAMP"/>
    <property type="match status" value="1"/>
</dbReference>
<organism evidence="14 15">
    <name type="scientific">Franzmannia pantelleriensis</name>
    <dbReference type="NCBI Taxonomy" id="48727"/>
    <lineage>
        <taxon>Bacteria</taxon>
        <taxon>Pseudomonadati</taxon>
        <taxon>Pseudomonadota</taxon>
        <taxon>Gammaproteobacteria</taxon>
        <taxon>Oceanospirillales</taxon>
        <taxon>Halomonadaceae</taxon>
        <taxon>Franzmannia</taxon>
    </lineage>
</organism>
<protein>
    <recommendedName>
        <fullName evidence="3">histidine kinase</fullName>
        <ecNumber evidence="3">2.7.13.3</ecNumber>
    </recommendedName>
</protein>
<dbReference type="RefSeq" id="WP_089657615.1">
    <property type="nucleotide sequence ID" value="NZ_FNGH01000004.1"/>
</dbReference>
<dbReference type="PANTHER" id="PTHR45436:SF5">
    <property type="entry name" value="SENSOR HISTIDINE KINASE TRCS"/>
    <property type="match status" value="1"/>
</dbReference>
<dbReference type="SUPFAM" id="SSF55874">
    <property type="entry name" value="ATPase domain of HSP90 chaperone/DNA topoisomerase II/histidine kinase"/>
    <property type="match status" value="1"/>
</dbReference>
<dbReference type="PROSITE" id="PS50109">
    <property type="entry name" value="HIS_KIN"/>
    <property type="match status" value="1"/>
</dbReference>
<dbReference type="Gene3D" id="6.10.340.10">
    <property type="match status" value="1"/>
</dbReference>
<evidence type="ECO:0000256" key="1">
    <source>
        <dbReference type="ARBA" id="ARBA00000085"/>
    </source>
</evidence>
<comment type="subcellular location">
    <subcellularLocation>
        <location evidence="2">Membrane</location>
    </subcellularLocation>
</comment>
<dbReference type="SMART" id="SM00304">
    <property type="entry name" value="HAMP"/>
    <property type="match status" value="1"/>
</dbReference>
<dbReference type="InterPro" id="IPR050428">
    <property type="entry name" value="TCS_sensor_his_kinase"/>
</dbReference>
<dbReference type="InterPro" id="IPR003594">
    <property type="entry name" value="HATPase_dom"/>
</dbReference>
<dbReference type="CDD" id="cd06225">
    <property type="entry name" value="HAMP"/>
    <property type="match status" value="1"/>
</dbReference>
<dbReference type="InterPro" id="IPR036890">
    <property type="entry name" value="HATPase_C_sf"/>
</dbReference>
<keyword evidence="10 11" id="KW-0472">Membrane</keyword>
<keyword evidence="9" id="KW-0902">Two-component regulatory system</keyword>
<evidence type="ECO:0000256" key="6">
    <source>
        <dbReference type="ARBA" id="ARBA00022692"/>
    </source>
</evidence>
<proteinExistence type="predicted"/>
<evidence type="ECO:0000259" key="13">
    <source>
        <dbReference type="PROSITE" id="PS50885"/>
    </source>
</evidence>
<dbReference type="PANTHER" id="PTHR45436">
    <property type="entry name" value="SENSOR HISTIDINE KINASE YKOH"/>
    <property type="match status" value="1"/>
</dbReference>
<dbReference type="GO" id="GO:0000155">
    <property type="term" value="F:phosphorelay sensor kinase activity"/>
    <property type="evidence" value="ECO:0007669"/>
    <property type="project" value="InterPro"/>
</dbReference>
<dbReference type="OrthoDB" id="9804645at2"/>
<dbReference type="InterPro" id="IPR003660">
    <property type="entry name" value="HAMP_dom"/>
</dbReference>
<comment type="catalytic activity">
    <reaction evidence="1">
        <text>ATP + protein L-histidine = ADP + protein N-phospho-L-histidine.</text>
        <dbReference type="EC" id="2.7.13.3"/>
    </reaction>
</comment>
<name>A0A1G9JGN8_9GAMM</name>
<keyword evidence="8 11" id="KW-1133">Transmembrane helix</keyword>
<keyword evidence="7 14" id="KW-0418">Kinase</keyword>
<evidence type="ECO:0000259" key="12">
    <source>
        <dbReference type="PROSITE" id="PS50109"/>
    </source>
</evidence>
<feature type="domain" description="HAMP" evidence="13">
    <location>
        <begin position="199"/>
        <end position="251"/>
    </location>
</feature>
<keyword evidence="5" id="KW-0808">Transferase</keyword>
<feature type="transmembrane region" description="Helical" evidence="11">
    <location>
        <begin position="20"/>
        <end position="38"/>
    </location>
</feature>
<dbReference type="PROSITE" id="PS50885">
    <property type="entry name" value="HAMP"/>
    <property type="match status" value="1"/>
</dbReference>
<evidence type="ECO:0000256" key="5">
    <source>
        <dbReference type="ARBA" id="ARBA00022679"/>
    </source>
</evidence>
<dbReference type="EC" id="2.7.13.3" evidence="3"/>
<dbReference type="PRINTS" id="PR00344">
    <property type="entry name" value="BCTRLSENSOR"/>
</dbReference>
<reference evidence="15" key="1">
    <citation type="submission" date="2016-10" db="EMBL/GenBank/DDBJ databases">
        <authorList>
            <person name="Varghese N."/>
            <person name="Submissions S."/>
        </authorList>
    </citation>
    <scope>NUCLEOTIDE SEQUENCE [LARGE SCALE GENOMIC DNA]</scope>
    <source>
        <strain evidence="15">AAP</strain>
    </source>
</reference>
<dbReference type="EMBL" id="FNGH01000004">
    <property type="protein sequence ID" value="SDL36293.1"/>
    <property type="molecule type" value="Genomic_DNA"/>
</dbReference>
<dbReference type="Pfam" id="PF02518">
    <property type="entry name" value="HATPase_c"/>
    <property type="match status" value="1"/>
</dbReference>
<evidence type="ECO:0000256" key="9">
    <source>
        <dbReference type="ARBA" id="ARBA00023012"/>
    </source>
</evidence>
<dbReference type="CDD" id="cd00082">
    <property type="entry name" value="HisKA"/>
    <property type="match status" value="1"/>
</dbReference>